<evidence type="ECO:0000256" key="1">
    <source>
        <dbReference type="ARBA" id="ARBA00022741"/>
    </source>
</evidence>
<dbReference type="GO" id="GO:0016887">
    <property type="term" value="F:ATP hydrolysis activity"/>
    <property type="evidence" value="ECO:0007669"/>
    <property type="project" value="InterPro"/>
</dbReference>
<dbReference type="EMBL" id="JACHIR010000001">
    <property type="protein sequence ID" value="MBB5890210.1"/>
    <property type="molecule type" value="Genomic_DNA"/>
</dbReference>
<sequence>MTTPRLIDRHPTISGDEIVAAMVPPPRFSDVSFDSYLPNPDEPSQAAAVRSGKDFADKVAAAAKSRSWVKSLFAAKEQGKRGLYLDGGFGVGKTHLLASLWHAVPGPKAYGTFVELTHLVGALGFMEAVKRLSEHRLLAIDEFELDDPGDTTLVTRLLQELTAAGTFVAATSNTLPEKLGEGRFAADDFLREIRSLSQQFDVVRVDGPDYRHRGLPDAPEPMTDEQLITSADTTPGATLDDFDALCAHLAKLHPSRYGRLVTDVTAVHLKHVHAAPDQDVALRLVAFADRLYDRAVPVAVSGLPLSEMFTDEMLRGGYRKKYLRAVSRLIALSREAQ</sequence>
<dbReference type="RefSeq" id="WP_184859531.1">
    <property type="nucleotide sequence ID" value="NZ_BAAAWY010000025.1"/>
</dbReference>
<evidence type="ECO:0000313" key="4">
    <source>
        <dbReference type="Proteomes" id="UP000585638"/>
    </source>
</evidence>
<proteinExistence type="predicted"/>
<reference evidence="3 4" key="1">
    <citation type="submission" date="2020-08" db="EMBL/GenBank/DDBJ databases">
        <title>Sequencing the genomes of 1000 actinobacteria strains.</title>
        <authorList>
            <person name="Klenk H.-P."/>
        </authorList>
    </citation>
    <scope>NUCLEOTIDE SEQUENCE [LARGE SCALE GENOMIC DNA]</scope>
    <source>
        <strain evidence="3 4">DSM 43851</strain>
    </source>
</reference>
<protein>
    <submittedName>
        <fullName evidence="3">Cell division protein ZapE</fullName>
    </submittedName>
</protein>
<dbReference type="PANTHER" id="PTHR12169:SF6">
    <property type="entry name" value="AFG1-LIKE ATPASE"/>
    <property type="match status" value="1"/>
</dbReference>
<dbReference type="Proteomes" id="UP000585638">
    <property type="component" value="Unassembled WGS sequence"/>
</dbReference>
<dbReference type="GO" id="GO:0005737">
    <property type="term" value="C:cytoplasm"/>
    <property type="evidence" value="ECO:0007669"/>
    <property type="project" value="TreeGrafter"/>
</dbReference>
<name>A0A7W9NF14_9PSEU</name>
<keyword evidence="1" id="KW-0547">Nucleotide-binding</keyword>
<keyword evidence="4" id="KW-1185">Reference proteome</keyword>
<dbReference type="Pfam" id="PF03969">
    <property type="entry name" value="AFG1_ATPase"/>
    <property type="match status" value="1"/>
</dbReference>
<accession>A0A7W9NF14</accession>
<keyword evidence="3" id="KW-0132">Cell division</keyword>
<evidence type="ECO:0000256" key="2">
    <source>
        <dbReference type="ARBA" id="ARBA00022840"/>
    </source>
</evidence>
<dbReference type="NCBIfam" id="NF040713">
    <property type="entry name" value="ZapE"/>
    <property type="match status" value="1"/>
</dbReference>
<gene>
    <name evidence="3" type="ORF">BJ998_001406</name>
</gene>
<dbReference type="SUPFAM" id="SSF52540">
    <property type="entry name" value="P-loop containing nucleoside triphosphate hydrolases"/>
    <property type="match status" value="1"/>
</dbReference>
<dbReference type="GO" id="GO:0051301">
    <property type="term" value="P:cell division"/>
    <property type="evidence" value="ECO:0007669"/>
    <property type="project" value="UniProtKB-KW"/>
</dbReference>
<dbReference type="AlphaFoldDB" id="A0A7W9NF14"/>
<dbReference type="InterPro" id="IPR005654">
    <property type="entry name" value="ATPase_AFG1-like"/>
</dbReference>
<dbReference type="PANTHER" id="PTHR12169">
    <property type="entry name" value="ATPASE N2B"/>
    <property type="match status" value="1"/>
</dbReference>
<comment type="caution">
    <text evidence="3">The sequence shown here is derived from an EMBL/GenBank/DDBJ whole genome shotgun (WGS) entry which is preliminary data.</text>
</comment>
<organism evidence="3 4">
    <name type="scientific">Kutzneria kofuensis</name>
    <dbReference type="NCBI Taxonomy" id="103725"/>
    <lineage>
        <taxon>Bacteria</taxon>
        <taxon>Bacillati</taxon>
        <taxon>Actinomycetota</taxon>
        <taxon>Actinomycetes</taxon>
        <taxon>Pseudonocardiales</taxon>
        <taxon>Pseudonocardiaceae</taxon>
        <taxon>Kutzneria</taxon>
    </lineage>
</organism>
<keyword evidence="3" id="KW-0131">Cell cycle</keyword>
<dbReference type="GO" id="GO:0005524">
    <property type="term" value="F:ATP binding"/>
    <property type="evidence" value="ECO:0007669"/>
    <property type="project" value="UniProtKB-KW"/>
</dbReference>
<dbReference type="Gene3D" id="3.40.50.300">
    <property type="entry name" value="P-loop containing nucleotide triphosphate hydrolases"/>
    <property type="match status" value="1"/>
</dbReference>
<dbReference type="InterPro" id="IPR027417">
    <property type="entry name" value="P-loop_NTPase"/>
</dbReference>
<evidence type="ECO:0000313" key="3">
    <source>
        <dbReference type="EMBL" id="MBB5890210.1"/>
    </source>
</evidence>
<keyword evidence="2" id="KW-0067">ATP-binding</keyword>